<feature type="non-terminal residue" evidence="1">
    <location>
        <position position="301"/>
    </location>
</feature>
<sequence>MSTEELKYLFIDDAFIESIEGIKKGVVPAEKVSDEPLIELDQPWEKQWRMSGYTNVIYDEEENLFKMWYDVGQSLSSDVAEEEVGLAYALSEDGIHWRKPILNLIEDNGSKKNNLLFPFLRWGYGYGVVKDPLEADPTKRYKMLFMFQCEEMKFAGIVQPVCLAYSSDGIHWQVPQNWFNPVIPGASDTHLTAYWDAQIHKYVVYLRGRPNVRLICMSESEDFINWSPRKIIIQPDEEDPAQDHEFYNMTSMAYAEFRLGFLYVLHTINENWMAENQVEDWMPEWMNQIDVQLTYSKDGRT</sequence>
<gene>
    <name evidence="1" type="ORF">LCGC14_2840050</name>
</gene>
<dbReference type="Gene3D" id="2.115.10.20">
    <property type="entry name" value="Glycosyl hydrolase domain, family 43"/>
    <property type="match status" value="1"/>
</dbReference>
<comment type="caution">
    <text evidence="1">The sequence shown here is derived from an EMBL/GenBank/DDBJ whole genome shotgun (WGS) entry which is preliminary data.</text>
</comment>
<dbReference type="EMBL" id="LAZR01054330">
    <property type="protein sequence ID" value="KKK78788.1"/>
    <property type="molecule type" value="Genomic_DNA"/>
</dbReference>
<dbReference type="SUPFAM" id="SSF75005">
    <property type="entry name" value="Arabinanase/levansucrase/invertase"/>
    <property type="match status" value="1"/>
</dbReference>
<organism evidence="1">
    <name type="scientific">marine sediment metagenome</name>
    <dbReference type="NCBI Taxonomy" id="412755"/>
    <lineage>
        <taxon>unclassified sequences</taxon>
        <taxon>metagenomes</taxon>
        <taxon>ecological metagenomes</taxon>
    </lineage>
</organism>
<reference evidence="1" key="1">
    <citation type="journal article" date="2015" name="Nature">
        <title>Complex archaea that bridge the gap between prokaryotes and eukaryotes.</title>
        <authorList>
            <person name="Spang A."/>
            <person name="Saw J.H."/>
            <person name="Jorgensen S.L."/>
            <person name="Zaremba-Niedzwiedzka K."/>
            <person name="Martijn J."/>
            <person name="Lind A.E."/>
            <person name="van Eijk R."/>
            <person name="Schleper C."/>
            <person name="Guy L."/>
            <person name="Ettema T.J."/>
        </authorList>
    </citation>
    <scope>NUCLEOTIDE SEQUENCE</scope>
</reference>
<dbReference type="InterPro" id="IPR023296">
    <property type="entry name" value="Glyco_hydro_beta-prop_sf"/>
</dbReference>
<protein>
    <recommendedName>
        <fullName evidence="2">Glycosyl hydrolase family 32 N-terminal domain-containing protein</fullName>
    </recommendedName>
</protein>
<name>A0A0F8YBM0_9ZZZZ</name>
<proteinExistence type="predicted"/>
<evidence type="ECO:0008006" key="2">
    <source>
        <dbReference type="Google" id="ProtNLM"/>
    </source>
</evidence>
<accession>A0A0F8YBM0</accession>
<evidence type="ECO:0000313" key="1">
    <source>
        <dbReference type="EMBL" id="KKK78788.1"/>
    </source>
</evidence>
<dbReference type="AlphaFoldDB" id="A0A0F8YBM0"/>